<reference evidence="1" key="1">
    <citation type="journal article" date="2019" name="Sci. Rep.">
        <title>Draft genome of Tanacetum cinerariifolium, the natural source of mosquito coil.</title>
        <authorList>
            <person name="Yamashiro T."/>
            <person name="Shiraishi A."/>
            <person name="Satake H."/>
            <person name="Nakayama K."/>
        </authorList>
    </citation>
    <scope>NUCLEOTIDE SEQUENCE</scope>
</reference>
<gene>
    <name evidence="1" type="ORF">Tci_004691</name>
</gene>
<dbReference type="EMBL" id="BKCJ010000383">
    <property type="protein sequence ID" value="GEU32713.1"/>
    <property type="molecule type" value="Genomic_DNA"/>
</dbReference>
<organism evidence="1">
    <name type="scientific">Tanacetum cinerariifolium</name>
    <name type="common">Dalmatian daisy</name>
    <name type="synonym">Chrysanthemum cinerariifolium</name>
    <dbReference type="NCBI Taxonomy" id="118510"/>
    <lineage>
        <taxon>Eukaryota</taxon>
        <taxon>Viridiplantae</taxon>
        <taxon>Streptophyta</taxon>
        <taxon>Embryophyta</taxon>
        <taxon>Tracheophyta</taxon>
        <taxon>Spermatophyta</taxon>
        <taxon>Magnoliopsida</taxon>
        <taxon>eudicotyledons</taxon>
        <taxon>Gunneridae</taxon>
        <taxon>Pentapetalae</taxon>
        <taxon>asterids</taxon>
        <taxon>campanulids</taxon>
        <taxon>Asterales</taxon>
        <taxon>Asteraceae</taxon>
        <taxon>Asteroideae</taxon>
        <taxon>Anthemideae</taxon>
        <taxon>Anthemidinae</taxon>
        <taxon>Tanacetum</taxon>
    </lineage>
</organism>
<evidence type="ECO:0000313" key="1">
    <source>
        <dbReference type="EMBL" id="GEU32713.1"/>
    </source>
</evidence>
<protein>
    <submittedName>
        <fullName evidence="1">Uncharacterized protein</fullName>
    </submittedName>
</protein>
<proteinExistence type="predicted"/>
<dbReference type="AlphaFoldDB" id="A0A6L2J6N7"/>
<accession>A0A6L2J6N7</accession>
<sequence>MSPDPSASIAEVEAVSDLAFRKRFRSFYDSSPSPTLPVRKRYKGFAARDGGPGIRVVSLGLGGDETMHKGQKRAAPVTETAVGEPLGLGYGALRRQRIASREGLMPSVFEVDPEDGIAYIDVPAYPSPAPLVRTPPSPEWLFGSFPISPAPSIIPLPISSPMISLIVPSPVASPATVEAEGFLTELGA</sequence>
<comment type="caution">
    <text evidence="1">The sequence shown here is derived from an EMBL/GenBank/DDBJ whole genome shotgun (WGS) entry which is preliminary data.</text>
</comment>
<name>A0A6L2J6N7_TANCI</name>